<organism evidence="2 3">
    <name type="scientific">Clostridium aceticum</name>
    <dbReference type="NCBI Taxonomy" id="84022"/>
    <lineage>
        <taxon>Bacteria</taxon>
        <taxon>Bacillati</taxon>
        <taxon>Bacillota</taxon>
        <taxon>Clostridia</taxon>
        <taxon>Eubacteriales</taxon>
        <taxon>Clostridiaceae</taxon>
        <taxon>Clostridium</taxon>
    </lineage>
</organism>
<accession>A0A0G3WDI2</accession>
<dbReference type="EMBL" id="CP009687">
    <property type="protein sequence ID" value="AKL96731.1"/>
    <property type="molecule type" value="Genomic_DNA"/>
</dbReference>
<dbReference type="KEGG" id="cace:CACET_c32870"/>
<dbReference type="OrthoDB" id="4377018at2"/>
<dbReference type="AlphaFoldDB" id="A0A0G3WDI2"/>
<keyword evidence="3" id="KW-1185">Reference proteome</keyword>
<name>A0A0G3WDI2_9CLOT</name>
<sequence>MPIIACIGISILIYYLLLGNMASKEVEKIYCSKCNNEIDSSYEVCPHCSERLKESCSQCKNKIDVEWRYCPYCGNTKKNR</sequence>
<dbReference type="InterPro" id="IPR025874">
    <property type="entry name" value="DZR"/>
</dbReference>
<dbReference type="Pfam" id="PF12773">
    <property type="entry name" value="DZR"/>
    <property type="match status" value="1"/>
</dbReference>
<feature type="domain" description="DZANK-type" evidence="1">
    <location>
        <begin position="31"/>
        <end position="74"/>
    </location>
</feature>
<dbReference type="STRING" id="84022.CACET_c32870"/>
<protein>
    <recommendedName>
        <fullName evidence="1">DZANK-type domain-containing protein</fullName>
    </recommendedName>
</protein>
<evidence type="ECO:0000313" key="3">
    <source>
        <dbReference type="Proteomes" id="UP000035704"/>
    </source>
</evidence>
<proteinExistence type="predicted"/>
<dbReference type="PATRIC" id="fig|84022.6.peg.3361"/>
<gene>
    <name evidence="2" type="ORF">CACET_c32870</name>
</gene>
<reference evidence="2 3" key="1">
    <citation type="submission" date="2014-10" db="EMBL/GenBank/DDBJ databases">
        <title>Genome sequence of Clostridium aceticum DSM 1496.</title>
        <authorList>
            <person name="Poehlein A."/>
            <person name="Schiel-Bengelsdorf B."/>
            <person name="Gottschalk G."/>
            <person name="Duerre P."/>
            <person name="Daniel R."/>
        </authorList>
    </citation>
    <scope>NUCLEOTIDE SEQUENCE [LARGE SCALE GENOMIC DNA]</scope>
    <source>
        <strain evidence="2 3">DSM 1496</strain>
    </source>
</reference>
<evidence type="ECO:0000313" key="2">
    <source>
        <dbReference type="EMBL" id="AKL96731.1"/>
    </source>
</evidence>
<dbReference type="Proteomes" id="UP000035704">
    <property type="component" value="Chromosome"/>
</dbReference>
<evidence type="ECO:0000259" key="1">
    <source>
        <dbReference type="Pfam" id="PF12773"/>
    </source>
</evidence>
<dbReference type="RefSeq" id="WP_158386111.1">
    <property type="nucleotide sequence ID" value="NZ_CP009687.1"/>
</dbReference>